<name>A0A1R0Y171_9BACL</name>
<dbReference type="Proteomes" id="UP000187439">
    <property type="component" value="Unassembled WGS sequence"/>
</dbReference>
<keyword evidence="1" id="KW-0812">Transmembrane</keyword>
<comment type="caution">
    <text evidence="2">The sequence shown here is derived from an EMBL/GenBank/DDBJ whole genome shotgun (WGS) entry which is preliminary data.</text>
</comment>
<proteinExistence type="predicted"/>
<keyword evidence="1" id="KW-0472">Membrane</keyword>
<keyword evidence="1" id="KW-1133">Transmembrane helix</keyword>
<organism evidence="2 3">
    <name type="scientific">Paenibacillus odorifer</name>
    <dbReference type="NCBI Taxonomy" id="189426"/>
    <lineage>
        <taxon>Bacteria</taxon>
        <taxon>Bacillati</taxon>
        <taxon>Bacillota</taxon>
        <taxon>Bacilli</taxon>
        <taxon>Bacillales</taxon>
        <taxon>Paenibacillaceae</taxon>
        <taxon>Paenibacillus</taxon>
    </lineage>
</organism>
<evidence type="ECO:0000313" key="3">
    <source>
        <dbReference type="Proteomes" id="UP000187439"/>
    </source>
</evidence>
<accession>A0A1R0Y171</accession>
<dbReference type="EMBL" id="MPTC01000008">
    <property type="protein sequence ID" value="OMD41068.1"/>
    <property type="molecule type" value="Genomic_DNA"/>
</dbReference>
<evidence type="ECO:0000313" key="2">
    <source>
        <dbReference type="EMBL" id="OMD41068.1"/>
    </source>
</evidence>
<reference evidence="2 3" key="1">
    <citation type="submission" date="2016-10" db="EMBL/GenBank/DDBJ databases">
        <title>Paenibacillus species isolates.</title>
        <authorList>
            <person name="Beno S.M."/>
        </authorList>
    </citation>
    <scope>NUCLEOTIDE SEQUENCE [LARGE SCALE GENOMIC DNA]</scope>
    <source>
        <strain evidence="2 3">FSL H7-0710</strain>
    </source>
</reference>
<sequence length="71" mass="7721">MKETMEKFKGFWADEKGEVGIKQIAMTVGVIILIGVVVTSLSSGSTLADWVGDVWDAVFGKIKDVFDLPES</sequence>
<evidence type="ECO:0000256" key="1">
    <source>
        <dbReference type="SAM" id="Phobius"/>
    </source>
</evidence>
<dbReference type="RefSeq" id="WP_076119201.1">
    <property type="nucleotide sequence ID" value="NZ_MPTC01000008.1"/>
</dbReference>
<dbReference type="AlphaFoldDB" id="A0A1R0Y171"/>
<feature type="transmembrane region" description="Helical" evidence="1">
    <location>
        <begin position="21"/>
        <end position="41"/>
    </location>
</feature>
<protein>
    <submittedName>
        <fullName evidence="2">Uncharacterized protein</fullName>
    </submittedName>
</protein>
<gene>
    <name evidence="2" type="ORF">BSK52_11575</name>
</gene>